<reference evidence="1" key="1">
    <citation type="submission" date="2021-01" db="EMBL/GenBank/DDBJ databases">
        <authorList>
            <person name="Corre E."/>
            <person name="Pelletier E."/>
            <person name="Niang G."/>
            <person name="Scheremetjew M."/>
            <person name="Finn R."/>
            <person name="Kale V."/>
            <person name="Holt S."/>
            <person name="Cochrane G."/>
            <person name="Meng A."/>
            <person name="Brown T."/>
            <person name="Cohen L."/>
        </authorList>
    </citation>
    <scope>NUCLEOTIDE SEQUENCE</scope>
    <source>
        <strain evidence="1">308</strain>
    </source>
</reference>
<accession>A0A7S1FXQ3</accession>
<name>A0A7S1FXQ3_9STRA</name>
<evidence type="ECO:0000313" key="1">
    <source>
        <dbReference type="EMBL" id="CAD8897355.1"/>
    </source>
</evidence>
<sequence>MSPPLLHRFAKSLALKSYTVRATFPHSGFPASISVASPSATHFQHQTRSFQWIEYVADIDELGSNNRGREYRSNPPEDEDAEDDYTCERMKFRNSLNRGLAEGWVSNPYSAGNNLDRIEDSEGIKPRMRRYEKPTSARRKYRAALAYKHSRAKIENITQWIDYEKGRRRPP</sequence>
<dbReference type="EMBL" id="HBFR01033651">
    <property type="protein sequence ID" value="CAD8897355.1"/>
    <property type="molecule type" value="Transcribed_RNA"/>
</dbReference>
<organism evidence="1">
    <name type="scientific">Corethron hystrix</name>
    <dbReference type="NCBI Taxonomy" id="216773"/>
    <lineage>
        <taxon>Eukaryota</taxon>
        <taxon>Sar</taxon>
        <taxon>Stramenopiles</taxon>
        <taxon>Ochrophyta</taxon>
        <taxon>Bacillariophyta</taxon>
        <taxon>Coscinodiscophyceae</taxon>
        <taxon>Corethrophycidae</taxon>
        <taxon>Corethrales</taxon>
        <taxon>Corethraceae</taxon>
        <taxon>Corethron</taxon>
    </lineage>
</organism>
<dbReference type="AlphaFoldDB" id="A0A7S1FXQ3"/>
<proteinExistence type="predicted"/>
<gene>
    <name evidence="1" type="ORF">CHYS00102_LOCUS24569</name>
</gene>
<protein>
    <submittedName>
        <fullName evidence="1">Uncharacterized protein</fullName>
    </submittedName>
</protein>